<accession>A0A5Q0M748</accession>
<dbReference type="AlphaFoldDB" id="A0A5Q0M748"/>
<sequence length="427" mass="47846">MSMNSPVPSSIGGIKSLARQIKHATGASHAAALDSAAQTARFQNYAHAQRTLAVHVAATPLADARSDSYPLFLTFYWKDKETGERGRETLTMQLSAAWTSLITVQQLAHNRSLYDLQPMASDHLEGKHYCSGQMEAREHACAAARVFQFMDATRLRPSASYSRVYPSGNSRNCIPHSDHPSVWFDPTTRRYLFVDEPYVRAIGEREEQERERWAISHLQVVAKPTWQGMYHPLRQSGSQIYFISHAFSGVSVKPLVAAVDRIPLCTADRWTGESAAATPRFNSPLSGQPLPNAEPTPRARMQHDDPARPPLTFHREVGLLLNKLIGLCRRRTGIKTHLESVRDVLRELLMTSSAEEDLSDAEMLAIYEINNTSVQPILHPDWPQRSALEEDMRKLRGLLLQEFAFKAYGSALARHLGAAERSLGAWR</sequence>
<protein>
    <recommendedName>
        <fullName evidence="4">DUF5623 domain-containing protein</fullName>
    </recommendedName>
</protein>
<dbReference type="EMBL" id="CP045644">
    <property type="protein sequence ID" value="QFZ85018.1"/>
    <property type="molecule type" value="Genomic_DNA"/>
</dbReference>
<evidence type="ECO:0000313" key="3">
    <source>
        <dbReference type="Proteomes" id="UP000326780"/>
    </source>
</evidence>
<evidence type="ECO:0000313" key="2">
    <source>
        <dbReference type="EMBL" id="QFZ85018.1"/>
    </source>
</evidence>
<organism evidence="2 3">
    <name type="scientific">Variovorax paradoxus</name>
    <dbReference type="NCBI Taxonomy" id="34073"/>
    <lineage>
        <taxon>Bacteria</taxon>
        <taxon>Pseudomonadati</taxon>
        <taxon>Pseudomonadota</taxon>
        <taxon>Betaproteobacteria</taxon>
        <taxon>Burkholderiales</taxon>
        <taxon>Comamonadaceae</taxon>
        <taxon>Variovorax</taxon>
    </lineage>
</organism>
<name>A0A5Q0M748_VARPD</name>
<reference evidence="2 3" key="1">
    <citation type="submission" date="2019-10" db="EMBL/GenBank/DDBJ databases">
        <title>Complete genome sequence of Variovorax paradoxus 5C-2.</title>
        <authorList>
            <person name="Gogoleva N.E."/>
            <person name="Balkin A.S."/>
        </authorList>
    </citation>
    <scope>NUCLEOTIDE SEQUENCE [LARGE SCALE GENOMIC DNA]</scope>
    <source>
        <strain evidence="2 3">5C-2</strain>
    </source>
</reference>
<dbReference type="Gene3D" id="1.20.1260.40">
    <property type="match status" value="1"/>
</dbReference>
<proteinExistence type="predicted"/>
<evidence type="ECO:0008006" key="4">
    <source>
        <dbReference type="Google" id="ProtNLM"/>
    </source>
</evidence>
<dbReference type="RefSeq" id="WP_153283634.1">
    <property type="nucleotide sequence ID" value="NZ_CP045644.1"/>
</dbReference>
<feature type="region of interest" description="Disordered" evidence="1">
    <location>
        <begin position="276"/>
        <end position="305"/>
    </location>
</feature>
<dbReference type="Proteomes" id="UP000326780">
    <property type="component" value="Chromosome"/>
</dbReference>
<gene>
    <name evidence="2" type="ORF">GFK26_20765</name>
</gene>
<evidence type="ECO:0000256" key="1">
    <source>
        <dbReference type="SAM" id="MobiDB-lite"/>
    </source>
</evidence>